<comment type="caution">
    <text evidence="2">The sequence shown here is derived from an EMBL/GenBank/DDBJ whole genome shotgun (WGS) entry which is preliminary data.</text>
</comment>
<evidence type="ECO:0000256" key="1">
    <source>
        <dbReference type="SAM" id="MobiDB-lite"/>
    </source>
</evidence>
<reference evidence="2 3" key="1">
    <citation type="journal article" date="2013" name="Mar. Genomics">
        <title>Expression of sulfatases in Rhodopirellula baltica and the diversity of sulfatases in the genus Rhodopirellula.</title>
        <authorList>
            <person name="Wegner C.E."/>
            <person name="Richter-Heitmann T."/>
            <person name="Klindworth A."/>
            <person name="Klockow C."/>
            <person name="Richter M."/>
            <person name="Achstetter T."/>
            <person name="Glockner F.O."/>
            <person name="Harder J."/>
        </authorList>
    </citation>
    <scope>NUCLEOTIDE SEQUENCE [LARGE SCALE GENOMIC DNA]</scope>
    <source>
        <strain evidence="2 3">SH28</strain>
    </source>
</reference>
<dbReference type="AlphaFoldDB" id="K5DNX3"/>
<evidence type="ECO:0000313" key="3">
    <source>
        <dbReference type="Proteomes" id="UP000007993"/>
    </source>
</evidence>
<dbReference type="EMBL" id="AMCW01000004">
    <property type="protein sequence ID" value="EKK04579.1"/>
    <property type="molecule type" value="Genomic_DNA"/>
</dbReference>
<dbReference type="PATRIC" id="fig|993517.3.peg.210"/>
<gene>
    <name evidence="2" type="ORF">RBSH_00194</name>
</gene>
<feature type="region of interest" description="Disordered" evidence="1">
    <location>
        <begin position="1"/>
        <end position="20"/>
    </location>
</feature>
<evidence type="ECO:0000313" key="2">
    <source>
        <dbReference type="EMBL" id="EKK04579.1"/>
    </source>
</evidence>
<dbReference type="Proteomes" id="UP000007993">
    <property type="component" value="Unassembled WGS sequence"/>
</dbReference>
<accession>K5DNX3</accession>
<proteinExistence type="predicted"/>
<organism evidence="2 3">
    <name type="scientific">Rhodopirellula baltica SH28</name>
    <dbReference type="NCBI Taxonomy" id="993517"/>
    <lineage>
        <taxon>Bacteria</taxon>
        <taxon>Pseudomonadati</taxon>
        <taxon>Planctomycetota</taxon>
        <taxon>Planctomycetia</taxon>
        <taxon>Pirellulales</taxon>
        <taxon>Pirellulaceae</taxon>
        <taxon>Rhodopirellula</taxon>
    </lineage>
</organism>
<protein>
    <submittedName>
        <fullName evidence="2">Uncharacterized protein</fullName>
    </submittedName>
</protein>
<sequence length="86" mass="9344">MASHGFVQRESPHGKELPVAMSLAQTQFDSQAMSNGRVVGVTATLDAQDLVFQTRLLLIGCQSELVLGNRHGLLPHGSDRFRSVRA</sequence>
<name>K5DNX3_RHOBT</name>